<sequence length="291" mass="31343">MSYGKLSLELVPVLDQWYRMPAESSSYNYSRGLTTELHLKYINDALTAVGPSFSFENIDVLYVIAAPYADEIGFSTSTSVDVIAADGSTIGISITYGQDLHFTWGYKTINHETGHAMGLPDLYAEEDNTKYVGGFDLMGLIAGQSPDYFAWHKWQLGWVDDSQVECAVDAGKTTYRIGPIEVAGEAAKAVAIPITSTQYVMAEVRSTLGIDSDACGTGVLLYTADSAIGSGDGPVRIIDANENSGGCKPDVGGEMNDAPFGVEQVWAGEGVTVRVVEKVDDDYIIEVERAE</sequence>
<protein>
    <recommendedName>
        <fullName evidence="3">M6 metalloprotease</fullName>
    </recommendedName>
</protein>
<dbReference type="NCBIfam" id="TIGR03296">
    <property type="entry name" value="M6dom_TIGR03296"/>
    <property type="match status" value="1"/>
</dbReference>
<accession>A0A9P4QL76</accession>
<keyword evidence="2" id="KW-1185">Reference proteome</keyword>
<dbReference type="PANTHER" id="PTHR41775">
    <property type="entry name" value="SECRETED PROTEIN-RELATED"/>
    <property type="match status" value="1"/>
</dbReference>
<dbReference type="AlphaFoldDB" id="A0A9P4QL76"/>
<dbReference type="GO" id="GO:0008233">
    <property type="term" value="F:peptidase activity"/>
    <property type="evidence" value="ECO:0007669"/>
    <property type="project" value="InterPro"/>
</dbReference>
<name>A0A9P4QL76_9PLEO</name>
<evidence type="ECO:0008006" key="3">
    <source>
        <dbReference type="Google" id="ProtNLM"/>
    </source>
</evidence>
<dbReference type="GO" id="GO:0006508">
    <property type="term" value="P:proteolysis"/>
    <property type="evidence" value="ECO:0007669"/>
    <property type="project" value="InterPro"/>
</dbReference>
<dbReference type="OrthoDB" id="3941110at2759"/>
<reference evidence="1" key="1">
    <citation type="journal article" date="2020" name="Stud. Mycol.">
        <title>101 Dothideomycetes genomes: a test case for predicting lifestyles and emergence of pathogens.</title>
        <authorList>
            <person name="Haridas S."/>
            <person name="Albert R."/>
            <person name="Binder M."/>
            <person name="Bloem J."/>
            <person name="Labutti K."/>
            <person name="Salamov A."/>
            <person name="Andreopoulos B."/>
            <person name="Baker S."/>
            <person name="Barry K."/>
            <person name="Bills G."/>
            <person name="Bluhm B."/>
            <person name="Cannon C."/>
            <person name="Castanera R."/>
            <person name="Culley D."/>
            <person name="Daum C."/>
            <person name="Ezra D."/>
            <person name="Gonzalez J."/>
            <person name="Henrissat B."/>
            <person name="Kuo A."/>
            <person name="Liang C."/>
            <person name="Lipzen A."/>
            <person name="Lutzoni F."/>
            <person name="Magnuson J."/>
            <person name="Mondo S."/>
            <person name="Nolan M."/>
            <person name="Ohm R."/>
            <person name="Pangilinan J."/>
            <person name="Park H.-J."/>
            <person name="Ramirez L."/>
            <person name="Alfaro M."/>
            <person name="Sun H."/>
            <person name="Tritt A."/>
            <person name="Yoshinaga Y."/>
            <person name="Zwiers L.-H."/>
            <person name="Turgeon B."/>
            <person name="Goodwin S."/>
            <person name="Spatafora J."/>
            <person name="Crous P."/>
            <person name="Grigoriev I."/>
        </authorList>
    </citation>
    <scope>NUCLEOTIDE SEQUENCE</scope>
    <source>
        <strain evidence="1">CBS 125425</strain>
    </source>
</reference>
<dbReference type="PANTHER" id="PTHR41775:SF1">
    <property type="entry name" value="PEPTIDASE M6-LIKE DOMAIN-CONTAINING PROTEIN"/>
    <property type="match status" value="1"/>
</dbReference>
<dbReference type="Proteomes" id="UP000799444">
    <property type="component" value="Unassembled WGS sequence"/>
</dbReference>
<evidence type="ECO:0000313" key="1">
    <source>
        <dbReference type="EMBL" id="KAF2727523.1"/>
    </source>
</evidence>
<dbReference type="EMBL" id="ML996327">
    <property type="protein sequence ID" value="KAF2727523.1"/>
    <property type="molecule type" value="Genomic_DNA"/>
</dbReference>
<dbReference type="InterPro" id="IPR008757">
    <property type="entry name" value="Peptidase_M6-like_domain"/>
</dbReference>
<organism evidence="1 2">
    <name type="scientific">Polyplosphaeria fusca</name>
    <dbReference type="NCBI Taxonomy" id="682080"/>
    <lineage>
        <taxon>Eukaryota</taxon>
        <taxon>Fungi</taxon>
        <taxon>Dikarya</taxon>
        <taxon>Ascomycota</taxon>
        <taxon>Pezizomycotina</taxon>
        <taxon>Dothideomycetes</taxon>
        <taxon>Pleosporomycetidae</taxon>
        <taxon>Pleosporales</taxon>
        <taxon>Tetraplosphaeriaceae</taxon>
        <taxon>Polyplosphaeria</taxon>
    </lineage>
</organism>
<proteinExistence type="predicted"/>
<comment type="caution">
    <text evidence="1">The sequence shown here is derived from an EMBL/GenBank/DDBJ whole genome shotgun (WGS) entry which is preliminary data.</text>
</comment>
<gene>
    <name evidence="1" type="ORF">EJ04DRAFT_570315</name>
</gene>
<evidence type="ECO:0000313" key="2">
    <source>
        <dbReference type="Proteomes" id="UP000799444"/>
    </source>
</evidence>